<keyword evidence="4" id="KW-0479">Metal-binding</keyword>
<keyword evidence="6" id="KW-0408">Iron</keyword>
<gene>
    <name evidence="7" type="ORF">ENJ85_03900</name>
</gene>
<dbReference type="GO" id="GO:0004096">
    <property type="term" value="F:catalase activity"/>
    <property type="evidence" value="ECO:0007669"/>
    <property type="project" value="InterPro"/>
</dbReference>
<evidence type="ECO:0000256" key="1">
    <source>
        <dbReference type="ARBA" id="ARBA00001970"/>
    </source>
</evidence>
<proteinExistence type="predicted"/>
<dbReference type="PANTHER" id="PTHR30555:SF0">
    <property type="entry name" value="CATALASE-PEROXIDASE"/>
    <property type="match status" value="1"/>
</dbReference>
<dbReference type="Proteomes" id="UP000886105">
    <property type="component" value="Unassembled WGS sequence"/>
</dbReference>
<comment type="cofactor">
    <cofactor evidence="1">
        <name>heme b</name>
        <dbReference type="ChEBI" id="CHEBI:60344"/>
    </cofactor>
</comment>
<evidence type="ECO:0000256" key="2">
    <source>
        <dbReference type="ARBA" id="ARBA00022559"/>
    </source>
</evidence>
<dbReference type="InterPro" id="IPR010255">
    <property type="entry name" value="Haem_peroxidase_sf"/>
</dbReference>
<accession>A0A7C5WW60</accession>
<organism evidence="7">
    <name type="scientific">Oceanithermus profundus</name>
    <dbReference type="NCBI Taxonomy" id="187137"/>
    <lineage>
        <taxon>Bacteria</taxon>
        <taxon>Thermotogati</taxon>
        <taxon>Deinococcota</taxon>
        <taxon>Deinococci</taxon>
        <taxon>Thermales</taxon>
        <taxon>Thermaceae</taxon>
        <taxon>Oceanithermus</taxon>
    </lineage>
</organism>
<dbReference type="GO" id="GO:0070301">
    <property type="term" value="P:cellular response to hydrogen peroxide"/>
    <property type="evidence" value="ECO:0007669"/>
    <property type="project" value="TreeGrafter"/>
</dbReference>
<dbReference type="Gene3D" id="1.10.520.10">
    <property type="match status" value="1"/>
</dbReference>
<dbReference type="PANTHER" id="PTHR30555">
    <property type="entry name" value="HYDROPEROXIDASE I, BIFUNCTIONAL CATALASE-PEROXIDASE"/>
    <property type="match status" value="1"/>
</dbReference>
<evidence type="ECO:0000256" key="6">
    <source>
        <dbReference type="ARBA" id="ARBA00023004"/>
    </source>
</evidence>
<keyword evidence="5" id="KW-0560">Oxidoreductase</keyword>
<keyword evidence="2" id="KW-0575">Peroxidase</keyword>
<feature type="non-terminal residue" evidence="7">
    <location>
        <position position="81"/>
    </location>
</feature>
<dbReference type="GO" id="GO:0005829">
    <property type="term" value="C:cytosol"/>
    <property type="evidence" value="ECO:0007669"/>
    <property type="project" value="TreeGrafter"/>
</dbReference>
<dbReference type="GO" id="GO:0042744">
    <property type="term" value="P:hydrogen peroxide catabolic process"/>
    <property type="evidence" value="ECO:0007669"/>
    <property type="project" value="TreeGrafter"/>
</dbReference>
<name>A0A7C5WW60_9DEIN</name>
<evidence type="ECO:0000256" key="4">
    <source>
        <dbReference type="ARBA" id="ARBA00022723"/>
    </source>
</evidence>
<protein>
    <submittedName>
        <fullName evidence="7">Catalase-peroxidase</fullName>
    </submittedName>
</protein>
<comment type="caution">
    <text evidence="7">The sequence shown here is derived from an EMBL/GenBank/DDBJ whole genome shotgun (WGS) entry which is preliminary data.</text>
</comment>
<reference evidence="7" key="1">
    <citation type="journal article" date="2020" name="mSystems">
        <title>Genome- and Community-Level Interaction Insights into Carbon Utilization and Element Cycling Functions of Hydrothermarchaeota in Hydrothermal Sediment.</title>
        <authorList>
            <person name="Zhou Z."/>
            <person name="Liu Y."/>
            <person name="Xu W."/>
            <person name="Pan J."/>
            <person name="Luo Z.H."/>
            <person name="Li M."/>
        </authorList>
    </citation>
    <scope>NUCLEOTIDE SEQUENCE [LARGE SCALE GENOMIC DNA]</scope>
    <source>
        <strain evidence="7">HyVt-523</strain>
    </source>
</reference>
<sequence length="81" mass="9167">MASEAESKCLVTGDAYKHTTLGGSLVRNWWPNQLNLKILQQSPAELRPTDPDFNYAGVFAKLELEAVKQDLRELMTTSQDW</sequence>
<dbReference type="EMBL" id="DRNZ01000245">
    <property type="protein sequence ID" value="HHO58298.1"/>
    <property type="molecule type" value="Genomic_DNA"/>
</dbReference>
<evidence type="ECO:0000313" key="7">
    <source>
        <dbReference type="EMBL" id="HHO58298.1"/>
    </source>
</evidence>
<dbReference type="AlphaFoldDB" id="A0A7C5WW60"/>
<keyword evidence="3" id="KW-0349">Heme</keyword>
<evidence type="ECO:0000256" key="5">
    <source>
        <dbReference type="ARBA" id="ARBA00023002"/>
    </source>
</evidence>
<dbReference type="InterPro" id="IPR000763">
    <property type="entry name" value="Catalase_peroxidase"/>
</dbReference>
<dbReference type="GO" id="GO:0046872">
    <property type="term" value="F:metal ion binding"/>
    <property type="evidence" value="ECO:0007669"/>
    <property type="project" value="UniProtKB-KW"/>
</dbReference>
<evidence type="ECO:0000256" key="3">
    <source>
        <dbReference type="ARBA" id="ARBA00022617"/>
    </source>
</evidence>
<dbReference type="PRINTS" id="PR00460">
    <property type="entry name" value="BPEROXIDASE"/>
</dbReference>
<dbReference type="GO" id="GO:0020037">
    <property type="term" value="F:heme binding"/>
    <property type="evidence" value="ECO:0007669"/>
    <property type="project" value="InterPro"/>
</dbReference>
<dbReference type="SUPFAM" id="SSF48113">
    <property type="entry name" value="Heme-dependent peroxidases"/>
    <property type="match status" value="1"/>
</dbReference>